<dbReference type="AlphaFoldDB" id="A0A8X6R2E4"/>
<evidence type="ECO:0000313" key="2">
    <source>
        <dbReference type="Proteomes" id="UP000887013"/>
    </source>
</evidence>
<keyword evidence="2" id="KW-1185">Reference proteome</keyword>
<proteinExistence type="predicted"/>
<evidence type="ECO:0000313" key="1">
    <source>
        <dbReference type="EMBL" id="GFU50762.1"/>
    </source>
</evidence>
<gene>
    <name evidence="1" type="ORF">NPIL_364451</name>
</gene>
<accession>A0A8X6R2E4</accession>
<dbReference type="EMBL" id="BMAW01038020">
    <property type="protein sequence ID" value="GFU50762.1"/>
    <property type="molecule type" value="Genomic_DNA"/>
</dbReference>
<reference evidence="1" key="1">
    <citation type="submission" date="2020-08" db="EMBL/GenBank/DDBJ databases">
        <title>Multicomponent nature underlies the extraordinary mechanical properties of spider dragline silk.</title>
        <authorList>
            <person name="Kono N."/>
            <person name="Nakamura H."/>
            <person name="Mori M."/>
            <person name="Yoshida Y."/>
            <person name="Ohtoshi R."/>
            <person name="Malay A.D."/>
            <person name="Moran D.A.P."/>
            <person name="Tomita M."/>
            <person name="Numata K."/>
            <person name="Arakawa K."/>
        </authorList>
    </citation>
    <scope>NUCLEOTIDE SEQUENCE</scope>
</reference>
<name>A0A8X6R2E4_NEPPI</name>
<protein>
    <submittedName>
        <fullName evidence="1">Uncharacterized protein</fullName>
    </submittedName>
</protein>
<dbReference type="Proteomes" id="UP000887013">
    <property type="component" value="Unassembled WGS sequence"/>
</dbReference>
<sequence length="159" mass="18839">MYVRKVKETVGDEPRLDRPSTIVTAYNIDSRPFPVLRHTHWLSSRRKHLRTLKEVLLMRVSNIQPLCKPFSQEMKNDTTNMIQYHCKKIMEWCSQTSKRLKKIPYRSPESRYSWLRFSTTSSFTKNWSWKSKPSTPNSMKRESNVFAHICTGRNVKSVA</sequence>
<organism evidence="1 2">
    <name type="scientific">Nephila pilipes</name>
    <name type="common">Giant wood spider</name>
    <name type="synonym">Nephila maculata</name>
    <dbReference type="NCBI Taxonomy" id="299642"/>
    <lineage>
        <taxon>Eukaryota</taxon>
        <taxon>Metazoa</taxon>
        <taxon>Ecdysozoa</taxon>
        <taxon>Arthropoda</taxon>
        <taxon>Chelicerata</taxon>
        <taxon>Arachnida</taxon>
        <taxon>Araneae</taxon>
        <taxon>Araneomorphae</taxon>
        <taxon>Entelegynae</taxon>
        <taxon>Araneoidea</taxon>
        <taxon>Nephilidae</taxon>
        <taxon>Nephila</taxon>
    </lineage>
</organism>
<comment type="caution">
    <text evidence="1">The sequence shown here is derived from an EMBL/GenBank/DDBJ whole genome shotgun (WGS) entry which is preliminary data.</text>
</comment>